<feature type="transmembrane region" description="Helical" evidence="1">
    <location>
        <begin position="50"/>
        <end position="68"/>
    </location>
</feature>
<evidence type="ECO:0000256" key="1">
    <source>
        <dbReference type="SAM" id="Phobius"/>
    </source>
</evidence>
<reference evidence="2 3" key="2">
    <citation type="submission" date="2017-09" db="EMBL/GenBank/DDBJ databases">
        <title>Extensive intraspecific genome diversity in a model arbuscular mycorrhizal fungus.</title>
        <authorList>
            <person name="Chen E.C."/>
            <person name="Morin E."/>
            <person name="Beaudet D."/>
            <person name="Noel J."/>
            <person name="Ndikumana S."/>
            <person name="Charron P."/>
            <person name="St-Onge C."/>
            <person name="Giorgi J."/>
            <person name="Grigoriev I.V."/>
            <person name="Roux C."/>
            <person name="Martin F.M."/>
            <person name="Corradi N."/>
        </authorList>
    </citation>
    <scope>NUCLEOTIDE SEQUENCE [LARGE SCALE GENOMIC DNA]</scope>
    <source>
        <strain evidence="2 3">A5</strain>
    </source>
</reference>
<reference evidence="2 3" key="1">
    <citation type="submission" date="2016-04" db="EMBL/GenBank/DDBJ databases">
        <title>Genome analyses suggest a sexual origin of heterokaryosis in a supposedly ancient asexual fungus.</title>
        <authorList>
            <person name="Ropars J."/>
            <person name="Sedzielewska K."/>
            <person name="Noel J."/>
            <person name="Charron P."/>
            <person name="Farinelli L."/>
            <person name="Marton T."/>
            <person name="Kruger M."/>
            <person name="Pelin A."/>
            <person name="Brachmann A."/>
            <person name="Corradi N."/>
        </authorList>
    </citation>
    <scope>NUCLEOTIDE SEQUENCE [LARGE SCALE GENOMIC DNA]</scope>
    <source>
        <strain evidence="2 3">A5</strain>
    </source>
</reference>
<evidence type="ECO:0000313" key="3">
    <source>
        <dbReference type="Proteomes" id="UP000232722"/>
    </source>
</evidence>
<proteinExistence type="predicted"/>
<evidence type="ECO:0000313" key="2">
    <source>
        <dbReference type="EMBL" id="PKC06164.1"/>
    </source>
</evidence>
<comment type="caution">
    <text evidence="2">The sequence shown here is derived from an EMBL/GenBank/DDBJ whole genome shotgun (WGS) entry which is preliminary data.</text>
</comment>
<dbReference type="EMBL" id="LLXJ01000793">
    <property type="protein sequence ID" value="PKC06164.1"/>
    <property type="molecule type" value="Genomic_DNA"/>
</dbReference>
<dbReference type="AlphaFoldDB" id="A0A2N0PH62"/>
<keyword evidence="1" id="KW-0812">Transmembrane</keyword>
<protein>
    <submittedName>
        <fullName evidence="2">Uncharacterized protein</fullName>
    </submittedName>
</protein>
<keyword evidence="1" id="KW-0472">Membrane</keyword>
<gene>
    <name evidence="2" type="ORF">RhiirA5_212595</name>
</gene>
<name>A0A2N0PH62_9GLOM</name>
<dbReference type="Proteomes" id="UP000232722">
    <property type="component" value="Unassembled WGS sequence"/>
</dbReference>
<keyword evidence="1" id="KW-1133">Transmembrane helix</keyword>
<sequence>MWYDDQKKKFFFNNFVQLQLFNYPTVQLFNDYPNLTVQLSNCSTTLTFQLFYFSTVLLFNCLTLQLVYFPNVQLSTVIGKTGFFFFARHLRK</sequence>
<accession>A0A2N0PH62</accession>
<organism evidence="2 3">
    <name type="scientific">Rhizophagus irregularis</name>
    <dbReference type="NCBI Taxonomy" id="588596"/>
    <lineage>
        <taxon>Eukaryota</taxon>
        <taxon>Fungi</taxon>
        <taxon>Fungi incertae sedis</taxon>
        <taxon>Mucoromycota</taxon>
        <taxon>Glomeromycotina</taxon>
        <taxon>Glomeromycetes</taxon>
        <taxon>Glomerales</taxon>
        <taxon>Glomeraceae</taxon>
        <taxon>Rhizophagus</taxon>
    </lineage>
</organism>